<name>A0A939PNR5_9ACTN</name>
<proteinExistence type="predicted"/>
<evidence type="ECO:0000313" key="2">
    <source>
        <dbReference type="Proteomes" id="UP000669179"/>
    </source>
</evidence>
<dbReference type="InterPro" id="IPR000801">
    <property type="entry name" value="Esterase-like"/>
</dbReference>
<dbReference type="RefSeq" id="WP_208263623.1">
    <property type="nucleotide sequence ID" value="NZ_JAGEOJ010000036.1"/>
</dbReference>
<dbReference type="Gene3D" id="3.40.50.1820">
    <property type="entry name" value="alpha/beta hydrolase"/>
    <property type="match status" value="1"/>
</dbReference>
<evidence type="ECO:0000313" key="1">
    <source>
        <dbReference type="EMBL" id="MBO2455398.1"/>
    </source>
</evidence>
<reference evidence="1" key="1">
    <citation type="submission" date="2021-03" db="EMBL/GenBank/DDBJ databases">
        <authorList>
            <person name="Kanchanasin P."/>
            <person name="Saeng-In P."/>
            <person name="Phongsopitanun W."/>
            <person name="Yuki M."/>
            <person name="Kudo T."/>
            <person name="Ohkuma M."/>
            <person name="Tanasupawat S."/>
        </authorList>
    </citation>
    <scope>NUCLEOTIDE SEQUENCE</scope>
    <source>
        <strain evidence="1">GKU 128</strain>
    </source>
</reference>
<dbReference type="Proteomes" id="UP000669179">
    <property type="component" value="Unassembled WGS sequence"/>
</dbReference>
<accession>A0A939PNR5</accession>
<dbReference type="AlphaFoldDB" id="A0A939PNR5"/>
<protein>
    <submittedName>
        <fullName evidence="1">Esterase family protein</fullName>
    </submittedName>
</protein>
<gene>
    <name evidence="1" type="ORF">J4573_50555</name>
</gene>
<organism evidence="1 2">
    <name type="scientific">Actinomadura barringtoniae</name>
    <dbReference type="NCBI Taxonomy" id="1427535"/>
    <lineage>
        <taxon>Bacteria</taxon>
        <taxon>Bacillati</taxon>
        <taxon>Actinomycetota</taxon>
        <taxon>Actinomycetes</taxon>
        <taxon>Streptosporangiales</taxon>
        <taxon>Thermomonosporaceae</taxon>
        <taxon>Actinomadura</taxon>
    </lineage>
</organism>
<dbReference type="PANTHER" id="PTHR48098">
    <property type="entry name" value="ENTEROCHELIN ESTERASE-RELATED"/>
    <property type="match status" value="1"/>
</dbReference>
<keyword evidence="2" id="KW-1185">Reference proteome</keyword>
<dbReference type="InterPro" id="IPR029058">
    <property type="entry name" value="AB_hydrolase_fold"/>
</dbReference>
<dbReference type="Pfam" id="PF00756">
    <property type="entry name" value="Esterase"/>
    <property type="match status" value="1"/>
</dbReference>
<dbReference type="GO" id="GO:0016747">
    <property type="term" value="F:acyltransferase activity, transferring groups other than amino-acyl groups"/>
    <property type="evidence" value="ECO:0007669"/>
    <property type="project" value="TreeGrafter"/>
</dbReference>
<dbReference type="InterPro" id="IPR050583">
    <property type="entry name" value="Mycobacterial_A85_antigen"/>
</dbReference>
<dbReference type="EMBL" id="JAGEOJ010000036">
    <property type="protein sequence ID" value="MBO2455398.1"/>
    <property type="molecule type" value="Genomic_DNA"/>
</dbReference>
<dbReference type="PANTHER" id="PTHR48098:SF1">
    <property type="entry name" value="DIACYLGLYCEROL ACYLTRANSFERASE_MYCOLYLTRANSFERASE AG85A"/>
    <property type="match status" value="1"/>
</dbReference>
<comment type="caution">
    <text evidence="1">The sequence shown here is derived from an EMBL/GenBank/DDBJ whole genome shotgun (WGS) entry which is preliminary data.</text>
</comment>
<sequence length="319" mass="34996">MRAQLRAFNVFLVLISTVIAISVVAAVPQARADVVSERRHGRTLDLKVQSAAMKKTMGVRLLVPPGWSENATRRWPVLWLLHGGGDDYRSWTSHTDVEQLAAKYQVIVVMPEGGRCGNYSDWRSGGANWETFHMGELRELLKSRYRAGDAAAIAGNSMGGFGAMSYAARHQGFFKAAASFSGTLDSLLKGHVPSGPLFMETTTALACLGSDPYDVWGDSQDQRDVWEAHNPTSQAARLNGVSLFVSSGNGKFGPLDKLGTPDLVLEPQTLAESRSFVKALNKANVPAKLDFYGKGTHSWPYWQRELHRAFPMLMKRIGA</sequence>
<dbReference type="SUPFAM" id="SSF53474">
    <property type="entry name" value="alpha/beta-Hydrolases"/>
    <property type="match status" value="1"/>
</dbReference>